<dbReference type="GO" id="GO:0046872">
    <property type="term" value="F:metal ion binding"/>
    <property type="evidence" value="ECO:0007669"/>
    <property type="project" value="UniProtKB-KW"/>
</dbReference>
<feature type="domain" description="R3H" evidence="6">
    <location>
        <begin position="566"/>
        <end position="644"/>
    </location>
</feature>
<dbReference type="FunFam" id="3.90.70.30:FF:000001">
    <property type="entry name" value="Glutathione gamma-glutamylcysteinyltransferase 1"/>
    <property type="match status" value="1"/>
</dbReference>
<feature type="region of interest" description="Disordered" evidence="5">
    <location>
        <begin position="448"/>
        <end position="534"/>
    </location>
</feature>
<dbReference type="GO" id="GO:0003676">
    <property type="term" value="F:nucleic acid binding"/>
    <property type="evidence" value="ECO:0007669"/>
    <property type="project" value="UniProtKB-UniRule"/>
</dbReference>
<dbReference type="AlphaFoldDB" id="A0AAD5Y5B6"/>
<dbReference type="PANTHER" id="PTHR33447:SF2">
    <property type="entry name" value="GLUTATHIONE GAMMA-GLUTAMYLCYSTEINYLTRANSFERASE"/>
    <property type="match status" value="1"/>
</dbReference>
<name>A0AAD5Y5B6_9FUNG</name>
<evidence type="ECO:0000256" key="2">
    <source>
        <dbReference type="ARBA" id="ARBA00022539"/>
    </source>
</evidence>
<dbReference type="InterPro" id="IPR040409">
    <property type="entry name" value="PCS-like"/>
</dbReference>
<dbReference type="PROSITE" id="PS51443">
    <property type="entry name" value="PCS"/>
    <property type="match status" value="1"/>
</dbReference>
<evidence type="ECO:0000259" key="6">
    <source>
        <dbReference type="PROSITE" id="PS51061"/>
    </source>
</evidence>
<evidence type="ECO:0000259" key="7">
    <source>
        <dbReference type="PROSITE" id="PS51443"/>
    </source>
</evidence>
<dbReference type="GO" id="GO:0016756">
    <property type="term" value="F:glutathione gamma-glutamylcysteinyltransferase activity"/>
    <property type="evidence" value="ECO:0007669"/>
    <property type="project" value="UniProtKB-EC"/>
</dbReference>
<dbReference type="PANTHER" id="PTHR33447">
    <property type="entry name" value="GLUTATHIONE GAMMA-GLUTAMYLCYSTEINYLTRANSFERASE"/>
    <property type="match status" value="1"/>
</dbReference>
<sequence length="660" mass="75377">MFKILKRLLTTNPIQNTFYRRELPNNLSSFTSLQGKELFRKALGEGYAEIFFSLSGNFTMQSEPAFCGLGSLAMVLNALSVDPGKRWKGVWRWYADDMLECCASLEDIKKDGLNFVQLAATARGNGLNVETKRFDQTSYNEFIHDLKRVTSSSDTHMVVSFSRKTLNQTGDGHFSPIGAYCASKNQVLVMDTARFKYPSYFVDASLLYKAMEPVDGTTGLPRGYFILTRGDSKPLPLCKISAQRLEWQVLTRLFWQVIPEELKTESNPIKAIINNIPDKHNFYTTLADGGFDLAGSVDGNRQLADDLKNEFESLMNQVKNHVMYHAVCEALAPCESTCENKIHVQLGKNSVEQLATLFLLSLPRELLTNFPQASFQTIQSLRADSTFQSLPLLKEEISRMSGQWDTMLTSYYKRNNNMAIDLQPHNPEDSQVDFSILEILQKSSTAIRKEVESRKRVGQKKRHRAENDSFASHPFKPNKNPNYIEEQDEKPGYPPAGPSPFINMDSDLSDQEETQASEKNHKAGPHNLTRNDRKLRQHVRRYSCDEPLLKDFEYEIRSFIKKCIYKEEEYELDMDISDVEINSNNSEEWVSLTSATVVDGSELHLKITNSFLRLLVHSMCRYYCVPSSSYNKGDDRVTVIKAPDDQFEFPDVSFTDYFLH</sequence>
<feature type="domain" description="Peptidase C83" evidence="7">
    <location>
        <begin position="13"/>
        <end position="232"/>
    </location>
</feature>
<reference evidence="8" key="1">
    <citation type="submission" date="2020-05" db="EMBL/GenBank/DDBJ databases">
        <title>Phylogenomic resolution of chytrid fungi.</title>
        <authorList>
            <person name="Stajich J.E."/>
            <person name="Amses K."/>
            <person name="Simmons R."/>
            <person name="Seto K."/>
            <person name="Myers J."/>
            <person name="Bonds A."/>
            <person name="Quandt C.A."/>
            <person name="Barry K."/>
            <person name="Liu P."/>
            <person name="Grigoriev I."/>
            <person name="Longcore J.E."/>
            <person name="James T.Y."/>
        </authorList>
    </citation>
    <scope>NUCLEOTIDE SEQUENCE</scope>
    <source>
        <strain evidence="8">PLAUS21</strain>
    </source>
</reference>
<keyword evidence="4" id="KW-0479">Metal-binding</keyword>
<dbReference type="InterPro" id="IPR001374">
    <property type="entry name" value="R3H_dom"/>
</dbReference>
<dbReference type="GO" id="GO:0046938">
    <property type="term" value="P:phytochelatin biosynthetic process"/>
    <property type="evidence" value="ECO:0007669"/>
    <property type="project" value="InterPro"/>
</dbReference>
<dbReference type="CDD" id="cd02325">
    <property type="entry name" value="R3H"/>
    <property type="match status" value="1"/>
</dbReference>
<evidence type="ECO:0000313" key="8">
    <source>
        <dbReference type="EMBL" id="KAJ3256602.1"/>
    </source>
</evidence>
<dbReference type="Gene3D" id="3.90.70.30">
    <property type="entry name" value="Phytochelatin synthase, N-terminal domain"/>
    <property type="match status" value="1"/>
</dbReference>
<gene>
    <name evidence="8" type="ORF">HK103_005236</name>
    <name evidence="9" type="ORF">HK103_005256</name>
</gene>
<dbReference type="Gene3D" id="3.30.1370.50">
    <property type="entry name" value="R3H-like domain"/>
    <property type="match status" value="1"/>
</dbReference>
<evidence type="ECO:0000256" key="4">
    <source>
        <dbReference type="ARBA" id="ARBA00022723"/>
    </source>
</evidence>
<keyword evidence="10" id="KW-1185">Reference proteome</keyword>
<organism evidence="8 10">
    <name type="scientific">Boothiomyces macroporosus</name>
    <dbReference type="NCBI Taxonomy" id="261099"/>
    <lineage>
        <taxon>Eukaryota</taxon>
        <taxon>Fungi</taxon>
        <taxon>Fungi incertae sedis</taxon>
        <taxon>Chytridiomycota</taxon>
        <taxon>Chytridiomycota incertae sedis</taxon>
        <taxon>Chytridiomycetes</taxon>
        <taxon>Rhizophydiales</taxon>
        <taxon>Terramycetaceae</taxon>
        <taxon>Boothiomyces</taxon>
    </lineage>
</organism>
<dbReference type="PROSITE" id="PS51061">
    <property type="entry name" value="R3H"/>
    <property type="match status" value="1"/>
</dbReference>
<dbReference type="GO" id="GO:0010273">
    <property type="term" value="P:detoxification of copper ion"/>
    <property type="evidence" value="ECO:0007669"/>
    <property type="project" value="TreeGrafter"/>
</dbReference>
<evidence type="ECO:0000256" key="5">
    <source>
        <dbReference type="SAM" id="MobiDB-lite"/>
    </source>
</evidence>
<dbReference type="InterPro" id="IPR007719">
    <property type="entry name" value="PCS_N"/>
</dbReference>
<keyword evidence="3" id="KW-0808">Transferase</keyword>
<dbReference type="SUPFAM" id="SSF82708">
    <property type="entry name" value="R3H domain"/>
    <property type="match status" value="1"/>
</dbReference>
<proteinExistence type="predicted"/>
<evidence type="ECO:0000313" key="9">
    <source>
        <dbReference type="EMBL" id="KAJ3256622.1"/>
    </source>
</evidence>
<evidence type="ECO:0000256" key="3">
    <source>
        <dbReference type="ARBA" id="ARBA00022679"/>
    </source>
</evidence>
<dbReference type="InterPro" id="IPR038156">
    <property type="entry name" value="PCS_N_sf"/>
</dbReference>
<evidence type="ECO:0000313" key="10">
    <source>
        <dbReference type="Proteomes" id="UP001210925"/>
    </source>
</evidence>
<dbReference type="Proteomes" id="UP001210925">
    <property type="component" value="Unassembled WGS sequence"/>
</dbReference>
<keyword evidence="2" id="KW-0104">Cadmium</keyword>
<accession>A0AAD5Y5B6</accession>
<dbReference type="EMBL" id="JADGKB010000048">
    <property type="protein sequence ID" value="KAJ3256622.1"/>
    <property type="molecule type" value="Genomic_DNA"/>
</dbReference>
<protein>
    <recommendedName>
        <fullName evidence="1">glutathione gamma-glutamylcysteinyltransferase</fullName>
        <ecNumber evidence="1">2.3.2.15</ecNumber>
    </recommendedName>
</protein>
<dbReference type="InterPro" id="IPR036867">
    <property type="entry name" value="R3H_dom_sf"/>
</dbReference>
<dbReference type="Pfam" id="PF05023">
    <property type="entry name" value="Phytochelatin"/>
    <property type="match status" value="1"/>
</dbReference>
<dbReference type="SUPFAM" id="SSF54001">
    <property type="entry name" value="Cysteine proteinases"/>
    <property type="match status" value="1"/>
</dbReference>
<dbReference type="GO" id="GO:0098849">
    <property type="term" value="P:cellular detoxification of cadmium ion"/>
    <property type="evidence" value="ECO:0007669"/>
    <property type="project" value="TreeGrafter"/>
</dbReference>
<comment type="caution">
    <text evidence="8">The sequence shown here is derived from an EMBL/GenBank/DDBJ whole genome shotgun (WGS) entry which is preliminary data.</text>
</comment>
<dbReference type="InterPro" id="IPR038765">
    <property type="entry name" value="Papain-like_cys_pep_sf"/>
</dbReference>
<dbReference type="EMBL" id="JADGKB010000048">
    <property type="protein sequence ID" value="KAJ3256602.1"/>
    <property type="molecule type" value="Genomic_DNA"/>
</dbReference>
<dbReference type="EC" id="2.3.2.15" evidence="1"/>
<evidence type="ECO:0000256" key="1">
    <source>
        <dbReference type="ARBA" id="ARBA00012468"/>
    </source>
</evidence>